<keyword evidence="4" id="KW-1185">Reference proteome</keyword>
<feature type="transmembrane region" description="Helical" evidence="2">
    <location>
        <begin position="35"/>
        <end position="55"/>
    </location>
</feature>
<protein>
    <submittedName>
        <fullName evidence="3">Uncharacterized protein</fullName>
    </submittedName>
</protein>
<evidence type="ECO:0000256" key="1">
    <source>
        <dbReference type="SAM" id="MobiDB-lite"/>
    </source>
</evidence>
<dbReference type="Pfam" id="PF20100">
    <property type="entry name" value="DUF6490"/>
    <property type="match status" value="1"/>
</dbReference>
<reference evidence="3 4" key="1">
    <citation type="submission" date="2024-02" db="EMBL/GenBank/DDBJ databases">
        <title>High-quality chromosome-scale genome assembly of Pensacola bahiagrass (Paspalum notatum Flugge var. saurae).</title>
        <authorList>
            <person name="Vega J.M."/>
            <person name="Podio M."/>
            <person name="Orjuela J."/>
            <person name="Siena L.A."/>
            <person name="Pessino S.C."/>
            <person name="Combes M.C."/>
            <person name="Mariac C."/>
            <person name="Albertini E."/>
            <person name="Pupilli F."/>
            <person name="Ortiz J.P.A."/>
            <person name="Leblanc O."/>
        </authorList>
    </citation>
    <scope>NUCLEOTIDE SEQUENCE [LARGE SCALE GENOMIC DNA]</scope>
    <source>
        <strain evidence="3">R1</strain>
        <tissue evidence="3">Leaf</tissue>
    </source>
</reference>
<proteinExistence type="predicted"/>
<dbReference type="InterPro" id="IPR045501">
    <property type="entry name" value="DUF6490"/>
</dbReference>
<evidence type="ECO:0000313" key="4">
    <source>
        <dbReference type="Proteomes" id="UP001341281"/>
    </source>
</evidence>
<organism evidence="3 4">
    <name type="scientific">Paspalum notatum var. saurae</name>
    <dbReference type="NCBI Taxonomy" id="547442"/>
    <lineage>
        <taxon>Eukaryota</taxon>
        <taxon>Viridiplantae</taxon>
        <taxon>Streptophyta</taxon>
        <taxon>Embryophyta</taxon>
        <taxon>Tracheophyta</taxon>
        <taxon>Spermatophyta</taxon>
        <taxon>Magnoliopsida</taxon>
        <taxon>Liliopsida</taxon>
        <taxon>Poales</taxon>
        <taxon>Poaceae</taxon>
        <taxon>PACMAD clade</taxon>
        <taxon>Panicoideae</taxon>
        <taxon>Andropogonodae</taxon>
        <taxon>Paspaleae</taxon>
        <taxon>Paspalinae</taxon>
        <taxon>Paspalum</taxon>
    </lineage>
</organism>
<keyword evidence="2" id="KW-0812">Transmembrane</keyword>
<keyword evidence="2" id="KW-1133">Transmembrane helix</keyword>
<dbReference type="AlphaFoldDB" id="A0AAQ3TFG4"/>
<dbReference type="Proteomes" id="UP001341281">
    <property type="component" value="Chromosome 04"/>
</dbReference>
<evidence type="ECO:0000256" key="2">
    <source>
        <dbReference type="SAM" id="Phobius"/>
    </source>
</evidence>
<sequence>MDAATSAVAQGPPPAPRVETRCQGESRGRARCGCALNLVLLLAVTVTFAGAAYRARRRPRDLAFVAAAYYLLALLLCCLAKLGLLAADPSADGEAQRRRVRLAAWAVSAALGATFASRVADAMPLLALKLAVWGIAAVFLGVGLYLFFCCQDAGRCAAELGPGQDAARPPAKASHELAPEEMA</sequence>
<keyword evidence="2" id="KW-0472">Membrane</keyword>
<accession>A0AAQ3TFG4</accession>
<feature type="transmembrane region" description="Helical" evidence="2">
    <location>
        <begin position="62"/>
        <end position="82"/>
    </location>
</feature>
<dbReference type="PANTHER" id="PTHR46610:SF18">
    <property type="entry name" value="OS01G0183850 PROTEIN"/>
    <property type="match status" value="1"/>
</dbReference>
<dbReference type="EMBL" id="CP144748">
    <property type="protein sequence ID" value="WVZ72593.1"/>
    <property type="molecule type" value="Genomic_DNA"/>
</dbReference>
<feature type="transmembrane region" description="Helical" evidence="2">
    <location>
        <begin position="127"/>
        <end position="148"/>
    </location>
</feature>
<gene>
    <name evidence="3" type="ORF">U9M48_021026</name>
</gene>
<dbReference type="PANTHER" id="PTHR46610">
    <property type="entry name" value="OS05G0181300 PROTEIN"/>
    <property type="match status" value="1"/>
</dbReference>
<feature type="region of interest" description="Disordered" evidence="1">
    <location>
        <begin position="161"/>
        <end position="183"/>
    </location>
</feature>
<name>A0AAQ3TFG4_PASNO</name>
<evidence type="ECO:0000313" key="3">
    <source>
        <dbReference type="EMBL" id="WVZ72593.1"/>
    </source>
</evidence>
<feature type="transmembrane region" description="Helical" evidence="2">
    <location>
        <begin position="102"/>
        <end position="120"/>
    </location>
</feature>
<feature type="compositionally biased region" description="Basic and acidic residues" evidence="1">
    <location>
        <begin position="173"/>
        <end position="183"/>
    </location>
</feature>